<name>A0ACB7SSG9_HYAAI</name>
<keyword evidence="2" id="KW-1185">Reference proteome</keyword>
<evidence type="ECO:0000313" key="2">
    <source>
        <dbReference type="Proteomes" id="UP000821845"/>
    </source>
</evidence>
<dbReference type="Proteomes" id="UP000821845">
    <property type="component" value="Chromosome 2"/>
</dbReference>
<gene>
    <name evidence="1" type="ORF">HPB50_005107</name>
</gene>
<dbReference type="EMBL" id="CM023482">
    <property type="protein sequence ID" value="KAH6937906.1"/>
    <property type="molecule type" value="Genomic_DNA"/>
</dbReference>
<accession>A0ACB7SSG9</accession>
<proteinExistence type="predicted"/>
<protein>
    <submittedName>
        <fullName evidence="1">Uncharacterized protein</fullName>
    </submittedName>
</protein>
<organism evidence="1 2">
    <name type="scientific">Hyalomma asiaticum</name>
    <name type="common">Tick</name>
    <dbReference type="NCBI Taxonomy" id="266040"/>
    <lineage>
        <taxon>Eukaryota</taxon>
        <taxon>Metazoa</taxon>
        <taxon>Ecdysozoa</taxon>
        <taxon>Arthropoda</taxon>
        <taxon>Chelicerata</taxon>
        <taxon>Arachnida</taxon>
        <taxon>Acari</taxon>
        <taxon>Parasitiformes</taxon>
        <taxon>Ixodida</taxon>
        <taxon>Ixodoidea</taxon>
        <taxon>Ixodidae</taxon>
        <taxon>Hyalomminae</taxon>
        <taxon>Hyalomma</taxon>
    </lineage>
</organism>
<comment type="caution">
    <text evidence="1">The sequence shown here is derived from an EMBL/GenBank/DDBJ whole genome shotgun (WGS) entry which is preliminary data.</text>
</comment>
<sequence>MAEPWVVLTEDDYPCPVLPPAKAAGSVRNAYFAHQELRDPQKQKPDGEETVEREEEGGEAVVGLHQSVVTGSLSLFVVLLPLVLPLVVYLGVTNPMVEARQGRLVKGILDLDDDITPPVRDPAHEGRYLRTLDGDFDEELSWMTDKLPDSPPAWAKPRDPTPKHKEMRELPEVAWPLDRKDRNVTLGPRPLDESEELPMKHNLPFKKMKRDGRTTVGDYLALEAAIPATFHAIPELREFSRRSKYRSGKTASTRIPIMRQPHE</sequence>
<reference evidence="1" key="1">
    <citation type="submission" date="2020-05" db="EMBL/GenBank/DDBJ databases">
        <title>Large-scale comparative analyses of tick genomes elucidate their genetic diversity and vector capacities.</title>
        <authorList>
            <person name="Jia N."/>
            <person name="Wang J."/>
            <person name="Shi W."/>
            <person name="Du L."/>
            <person name="Sun Y."/>
            <person name="Zhan W."/>
            <person name="Jiang J."/>
            <person name="Wang Q."/>
            <person name="Zhang B."/>
            <person name="Ji P."/>
            <person name="Sakyi L.B."/>
            <person name="Cui X."/>
            <person name="Yuan T."/>
            <person name="Jiang B."/>
            <person name="Yang W."/>
            <person name="Lam T.T.-Y."/>
            <person name="Chang Q."/>
            <person name="Ding S."/>
            <person name="Wang X."/>
            <person name="Zhu J."/>
            <person name="Ruan X."/>
            <person name="Zhao L."/>
            <person name="Wei J."/>
            <person name="Que T."/>
            <person name="Du C."/>
            <person name="Cheng J."/>
            <person name="Dai P."/>
            <person name="Han X."/>
            <person name="Huang E."/>
            <person name="Gao Y."/>
            <person name="Liu J."/>
            <person name="Shao H."/>
            <person name="Ye R."/>
            <person name="Li L."/>
            <person name="Wei W."/>
            <person name="Wang X."/>
            <person name="Wang C."/>
            <person name="Yang T."/>
            <person name="Huo Q."/>
            <person name="Li W."/>
            <person name="Guo W."/>
            <person name="Chen H."/>
            <person name="Zhou L."/>
            <person name="Ni X."/>
            <person name="Tian J."/>
            <person name="Zhou Y."/>
            <person name="Sheng Y."/>
            <person name="Liu T."/>
            <person name="Pan Y."/>
            <person name="Xia L."/>
            <person name="Li J."/>
            <person name="Zhao F."/>
            <person name="Cao W."/>
        </authorList>
    </citation>
    <scope>NUCLEOTIDE SEQUENCE</scope>
    <source>
        <strain evidence="1">Hyas-2018</strain>
    </source>
</reference>
<evidence type="ECO:0000313" key="1">
    <source>
        <dbReference type="EMBL" id="KAH6937906.1"/>
    </source>
</evidence>